<name>A0A7J5Y0J8_DISMA</name>
<dbReference type="GO" id="GO:0005041">
    <property type="term" value="F:low-density lipoprotein particle receptor activity"/>
    <property type="evidence" value="ECO:0007669"/>
    <property type="project" value="TreeGrafter"/>
</dbReference>
<evidence type="ECO:0000313" key="1">
    <source>
        <dbReference type="EMBL" id="KAF3842932.1"/>
    </source>
</evidence>
<gene>
    <name evidence="1" type="ORF">F7725_001781</name>
</gene>
<dbReference type="SMART" id="SM00135">
    <property type="entry name" value="LY"/>
    <property type="match status" value="1"/>
</dbReference>
<dbReference type="PANTHER" id="PTHR22722:SF5">
    <property type="entry name" value="LOW-DENSITY LIPOPROTEIN RECEPTOR-RELATED PROTEIN 1B"/>
    <property type="match status" value="1"/>
</dbReference>
<keyword evidence="2" id="KW-1185">Reference proteome</keyword>
<dbReference type="InterPro" id="IPR011042">
    <property type="entry name" value="6-blade_b-propeller_TolB-like"/>
</dbReference>
<dbReference type="GO" id="GO:0043235">
    <property type="term" value="C:receptor complex"/>
    <property type="evidence" value="ECO:0007669"/>
    <property type="project" value="TreeGrafter"/>
</dbReference>
<dbReference type="SUPFAM" id="SSF63825">
    <property type="entry name" value="YWTD domain"/>
    <property type="match status" value="1"/>
</dbReference>
<dbReference type="PANTHER" id="PTHR22722">
    <property type="entry name" value="LOW-DENSITY LIPOPROTEIN RECEPTOR-RELATED PROTEIN 2-RELATED"/>
    <property type="match status" value="1"/>
</dbReference>
<dbReference type="GO" id="GO:0005886">
    <property type="term" value="C:plasma membrane"/>
    <property type="evidence" value="ECO:0007669"/>
    <property type="project" value="TreeGrafter"/>
</dbReference>
<proteinExistence type="predicted"/>
<dbReference type="InterPro" id="IPR051221">
    <property type="entry name" value="LDLR-related"/>
</dbReference>
<dbReference type="Gene3D" id="2.120.10.30">
    <property type="entry name" value="TolB, C-terminal domain"/>
    <property type="match status" value="1"/>
</dbReference>
<reference evidence="1 2" key="1">
    <citation type="submission" date="2020-03" db="EMBL/GenBank/DDBJ databases">
        <title>Dissostichus mawsoni Genome sequencing and assembly.</title>
        <authorList>
            <person name="Park H."/>
        </authorList>
    </citation>
    <scope>NUCLEOTIDE SEQUENCE [LARGE SCALE GENOMIC DNA]</scope>
    <source>
        <strain evidence="1">DM0001</strain>
        <tissue evidence="1">Muscle</tissue>
    </source>
</reference>
<dbReference type="OrthoDB" id="10066840at2759"/>
<accession>A0A7J5Y0J8</accession>
<organism evidence="1 2">
    <name type="scientific">Dissostichus mawsoni</name>
    <name type="common">Antarctic cod</name>
    <dbReference type="NCBI Taxonomy" id="36200"/>
    <lineage>
        <taxon>Eukaryota</taxon>
        <taxon>Metazoa</taxon>
        <taxon>Chordata</taxon>
        <taxon>Craniata</taxon>
        <taxon>Vertebrata</taxon>
        <taxon>Euteleostomi</taxon>
        <taxon>Actinopterygii</taxon>
        <taxon>Neopterygii</taxon>
        <taxon>Teleostei</taxon>
        <taxon>Neoteleostei</taxon>
        <taxon>Acanthomorphata</taxon>
        <taxon>Eupercaria</taxon>
        <taxon>Perciformes</taxon>
        <taxon>Notothenioidei</taxon>
        <taxon>Nototheniidae</taxon>
        <taxon>Dissostichus</taxon>
    </lineage>
</organism>
<sequence length="207" mass="23177">MKSFLVNTFHVFPLTPDPGDSRPMLLIGGSDRIIITHLNGSGLQPLRSLSANGTLALDFQHNQESVCWALSTESSGQLRCAETRNLRGFTREREIRTQQSLQHVEHMAIDWLTGNFYFVDTTNDKIFVCNQGGDTCVTIIQLDLLNPKGIALDPLMGKVKTTTLSKAAEGMYFLPLLYEIVNKNNNFECVPFIVSCYRAAMHPEKQP</sequence>
<dbReference type="EMBL" id="JAAKFY010000018">
    <property type="protein sequence ID" value="KAF3842932.1"/>
    <property type="molecule type" value="Genomic_DNA"/>
</dbReference>
<dbReference type="InterPro" id="IPR000033">
    <property type="entry name" value="LDLR_classB_rpt"/>
</dbReference>
<protein>
    <submittedName>
        <fullName evidence="1">Uncharacterized protein</fullName>
    </submittedName>
</protein>
<comment type="caution">
    <text evidence="1">The sequence shown here is derived from an EMBL/GenBank/DDBJ whole genome shotgun (WGS) entry which is preliminary data.</text>
</comment>
<evidence type="ECO:0000313" key="2">
    <source>
        <dbReference type="Proteomes" id="UP000518266"/>
    </source>
</evidence>
<dbReference type="Proteomes" id="UP000518266">
    <property type="component" value="Unassembled WGS sequence"/>
</dbReference>
<dbReference type="AlphaFoldDB" id="A0A7J5Y0J8"/>